<accession>A0A7Z0VMA2</accession>
<protein>
    <submittedName>
        <fullName evidence="2">Serine/threonine phosphatase stp</fullName>
        <ecNumber evidence="2">3.1.3.16</ecNumber>
    </submittedName>
</protein>
<dbReference type="Pfam" id="PF13672">
    <property type="entry name" value="PP2C_2"/>
    <property type="match status" value="1"/>
</dbReference>
<keyword evidence="2" id="KW-0378">Hydrolase</keyword>
<evidence type="ECO:0000313" key="3">
    <source>
        <dbReference type="Proteomes" id="UP000094769"/>
    </source>
</evidence>
<reference evidence="2 3" key="1">
    <citation type="submission" date="2016-06" db="EMBL/GenBank/DDBJ databases">
        <title>Genome sequence of endosymbiont of Candidatus Endolucinida thiodiazotropha.</title>
        <authorList>
            <person name="Poehlein A."/>
            <person name="Koenig S."/>
            <person name="Heiden S.E."/>
            <person name="Thuermer A."/>
            <person name="Voget S."/>
            <person name="Daniel R."/>
            <person name="Markert S."/>
            <person name="Gros O."/>
            <person name="Schweder T."/>
        </authorList>
    </citation>
    <scope>NUCLEOTIDE SEQUENCE [LARGE SCALE GENOMIC DNA]</scope>
    <source>
        <strain evidence="2 3">COS</strain>
    </source>
</reference>
<sequence>MKFDVAMRTDKGVVREHNEDAIGGDPDAGFMILADGMGGANAGEVASSLSVEMLTSQLTGASEAGYAETGRERLLNTIQDVNHAIQELSQQVPEYQGMGTTLVVGLFTEHSLLYAHVGDSRLYRLRDGLFEQMTTDHTIIQEMVNLGDFASFEQALMAGVPTNVLSRAVGSEEIVDIDLSETEIDNGDLYLFCSDGLTGMVTDDEIQSILENMNLDLMQQADELVEFACRMGGVDNISVILVRAMANDG</sequence>
<dbReference type="SMART" id="SM00332">
    <property type="entry name" value="PP2Cc"/>
    <property type="match status" value="1"/>
</dbReference>
<evidence type="ECO:0000313" key="2">
    <source>
        <dbReference type="EMBL" id="ODJ87826.1"/>
    </source>
</evidence>
<dbReference type="CDD" id="cd00143">
    <property type="entry name" value="PP2Cc"/>
    <property type="match status" value="1"/>
</dbReference>
<dbReference type="Gene3D" id="3.60.40.10">
    <property type="entry name" value="PPM-type phosphatase domain"/>
    <property type="match status" value="1"/>
</dbReference>
<dbReference type="InterPro" id="IPR015655">
    <property type="entry name" value="PP2C"/>
</dbReference>
<dbReference type="InterPro" id="IPR036457">
    <property type="entry name" value="PPM-type-like_dom_sf"/>
</dbReference>
<dbReference type="InterPro" id="IPR001932">
    <property type="entry name" value="PPM-type_phosphatase-like_dom"/>
</dbReference>
<dbReference type="SUPFAM" id="SSF81606">
    <property type="entry name" value="PP2C-like"/>
    <property type="match status" value="1"/>
</dbReference>
<proteinExistence type="predicted"/>
<evidence type="ECO:0000259" key="1">
    <source>
        <dbReference type="PROSITE" id="PS51746"/>
    </source>
</evidence>
<dbReference type="SMART" id="SM00331">
    <property type="entry name" value="PP2C_SIG"/>
    <property type="match status" value="1"/>
</dbReference>
<gene>
    <name evidence="2" type="primary">stp_1</name>
    <name evidence="2" type="ORF">CODIS_19340</name>
</gene>
<comment type="caution">
    <text evidence="2">The sequence shown here is derived from an EMBL/GenBank/DDBJ whole genome shotgun (WGS) entry which is preliminary data.</text>
</comment>
<dbReference type="EMBL" id="MARB01000009">
    <property type="protein sequence ID" value="ODJ87826.1"/>
    <property type="molecule type" value="Genomic_DNA"/>
</dbReference>
<dbReference type="PANTHER" id="PTHR47992">
    <property type="entry name" value="PROTEIN PHOSPHATASE"/>
    <property type="match status" value="1"/>
</dbReference>
<dbReference type="GO" id="GO:0004722">
    <property type="term" value="F:protein serine/threonine phosphatase activity"/>
    <property type="evidence" value="ECO:0007669"/>
    <property type="project" value="UniProtKB-EC"/>
</dbReference>
<dbReference type="EC" id="3.1.3.16" evidence="2"/>
<keyword evidence="3" id="KW-1185">Reference proteome</keyword>
<dbReference type="AlphaFoldDB" id="A0A7Z0VMA2"/>
<dbReference type="PROSITE" id="PS51746">
    <property type="entry name" value="PPM_2"/>
    <property type="match status" value="1"/>
</dbReference>
<organism evidence="2 3">
    <name type="scientific">Candidatus Thiodiazotropha endolucinida</name>
    <dbReference type="NCBI Taxonomy" id="1655433"/>
    <lineage>
        <taxon>Bacteria</taxon>
        <taxon>Pseudomonadati</taxon>
        <taxon>Pseudomonadota</taxon>
        <taxon>Gammaproteobacteria</taxon>
        <taxon>Chromatiales</taxon>
        <taxon>Sedimenticolaceae</taxon>
        <taxon>Candidatus Thiodiazotropha</taxon>
    </lineage>
</organism>
<feature type="domain" description="PPM-type phosphatase" evidence="1">
    <location>
        <begin position="4"/>
        <end position="244"/>
    </location>
</feature>
<dbReference type="Proteomes" id="UP000094769">
    <property type="component" value="Unassembled WGS sequence"/>
</dbReference>
<name>A0A7Z0VMA2_9GAMM</name>
<dbReference type="RefSeq" id="WP_235615181.1">
    <property type="nucleotide sequence ID" value="NZ_MARB01000009.1"/>
</dbReference>